<keyword evidence="4 7" id="KW-0812">Transmembrane</keyword>
<protein>
    <submittedName>
        <fullName evidence="10">MFS transporter</fullName>
    </submittedName>
</protein>
<feature type="domain" description="Major facilitator superfamily (MFS) profile" evidence="9">
    <location>
        <begin position="4"/>
        <end position="397"/>
    </location>
</feature>
<dbReference type="SUPFAM" id="SSF103473">
    <property type="entry name" value="MFS general substrate transporter"/>
    <property type="match status" value="1"/>
</dbReference>
<feature type="transmembrane region" description="Helical" evidence="7">
    <location>
        <begin position="302"/>
        <end position="325"/>
    </location>
</feature>
<feature type="transmembrane region" description="Helical" evidence="7">
    <location>
        <begin position="276"/>
        <end position="296"/>
    </location>
</feature>
<reference evidence="10" key="1">
    <citation type="submission" date="2023-02" db="EMBL/GenBank/DDBJ databases">
        <title>Georgenia sp.10Sc9-8, isolated from a soil sample collected from the Taklamakan desert.</title>
        <authorList>
            <person name="Liu S."/>
        </authorList>
    </citation>
    <scope>NUCLEOTIDE SEQUENCE</scope>
    <source>
        <strain evidence="10">10Sc9-8</strain>
    </source>
</reference>
<dbReference type="PROSITE" id="PS50850">
    <property type="entry name" value="MFS"/>
    <property type="match status" value="1"/>
</dbReference>
<evidence type="ECO:0000256" key="2">
    <source>
        <dbReference type="ARBA" id="ARBA00022448"/>
    </source>
</evidence>
<dbReference type="PANTHER" id="PTHR23517:SF13">
    <property type="entry name" value="MAJOR FACILITATOR SUPERFAMILY MFS_1"/>
    <property type="match status" value="1"/>
</dbReference>
<dbReference type="Pfam" id="PF07690">
    <property type="entry name" value="MFS_1"/>
    <property type="match status" value="1"/>
</dbReference>
<evidence type="ECO:0000313" key="11">
    <source>
        <dbReference type="Proteomes" id="UP001165561"/>
    </source>
</evidence>
<evidence type="ECO:0000256" key="6">
    <source>
        <dbReference type="ARBA" id="ARBA00023136"/>
    </source>
</evidence>
<feature type="transmembrane region" description="Helical" evidence="7">
    <location>
        <begin position="210"/>
        <end position="230"/>
    </location>
</feature>
<feature type="transmembrane region" description="Helical" evidence="7">
    <location>
        <begin position="165"/>
        <end position="184"/>
    </location>
</feature>
<feature type="transmembrane region" description="Helical" evidence="7">
    <location>
        <begin position="139"/>
        <end position="159"/>
    </location>
</feature>
<evidence type="ECO:0000256" key="8">
    <source>
        <dbReference type="SAM" id="SignalP"/>
    </source>
</evidence>
<accession>A0ABT5TZD6</accession>
<keyword evidence="8" id="KW-0732">Signal</keyword>
<dbReference type="Proteomes" id="UP001165561">
    <property type="component" value="Unassembled WGS sequence"/>
</dbReference>
<dbReference type="InterPro" id="IPR020846">
    <property type="entry name" value="MFS_dom"/>
</dbReference>
<dbReference type="InterPro" id="IPR036259">
    <property type="entry name" value="MFS_trans_sf"/>
</dbReference>
<evidence type="ECO:0000256" key="3">
    <source>
        <dbReference type="ARBA" id="ARBA00022475"/>
    </source>
</evidence>
<dbReference type="InterPro" id="IPR050171">
    <property type="entry name" value="MFS_Transporters"/>
</dbReference>
<keyword evidence="3" id="KW-1003">Cell membrane</keyword>
<keyword evidence="5 7" id="KW-1133">Transmembrane helix</keyword>
<evidence type="ECO:0000256" key="5">
    <source>
        <dbReference type="ARBA" id="ARBA00022989"/>
    </source>
</evidence>
<feature type="transmembrane region" description="Helical" evidence="7">
    <location>
        <begin position="367"/>
        <end position="387"/>
    </location>
</feature>
<comment type="subcellular location">
    <subcellularLocation>
        <location evidence="1">Cell membrane</location>
        <topology evidence="1">Multi-pass membrane protein</topology>
    </subcellularLocation>
</comment>
<feature type="chain" id="PRO_5046390211" evidence="8">
    <location>
        <begin position="21"/>
        <end position="397"/>
    </location>
</feature>
<dbReference type="InterPro" id="IPR011701">
    <property type="entry name" value="MFS"/>
</dbReference>
<gene>
    <name evidence="10" type="ORF">PU560_09100</name>
</gene>
<evidence type="ECO:0000313" key="10">
    <source>
        <dbReference type="EMBL" id="MDD9206619.1"/>
    </source>
</evidence>
<proteinExistence type="predicted"/>
<keyword evidence="11" id="KW-1185">Reference proteome</keyword>
<feature type="transmembrane region" description="Helical" evidence="7">
    <location>
        <begin position="337"/>
        <end position="355"/>
    </location>
</feature>
<feature type="signal peptide" evidence="8">
    <location>
        <begin position="1"/>
        <end position="20"/>
    </location>
</feature>
<feature type="transmembrane region" description="Helical" evidence="7">
    <location>
        <begin position="96"/>
        <end position="118"/>
    </location>
</feature>
<keyword evidence="6 7" id="KW-0472">Membrane</keyword>
<dbReference type="EMBL" id="JARACI010000935">
    <property type="protein sequence ID" value="MDD9206619.1"/>
    <property type="molecule type" value="Genomic_DNA"/>
</dbReference>
<name>A0ABT5TZD6_9MICO</name>
<evidence type="ECO:0000259" key="9">
    <source>
        <dbReference type="PROSITE" id="PS50850"/>
    </source>
</evidence>
<evidence type="ECO:0000256" key="1">
    <source>
        <dbReference type="ARBA" id="ARBA00004651"/>
    </source>
</evidence>
<dbReference type="PANTHER" id="PTHR23517">
    <property type="entry name" value="RESISTANCE PROTEIN MDTM, PUTATIVE-RELATED-RELATED"/>
    <property type="match status" value="1"/>
</dbReference>
<evidence type="ECO:0000256" key="4">
    <source>
        <dbReference type="ARBA" id="ARBA00022692"/>
    </source>
</evidence>
<organism evidence="10 11">
    <name type="scientific">Georgenia halotolerans</name>
    <dbReference type="NCBI Taxonomy" id="3028317"/>
    <lineage>
        <taxon>Bacteria</taxon>
        <taxon>Bacillati</taxon>
        <taxon>Actinomycetota</taxon>
        <taxon>Actinomycetes</taxon>
        <taxon>Micrococcales</taxon>
        <taxon>Bogoriellaceae</taxon>
        <taxon>Georgenia</taxon>
    </lineage>
</organism>
<feature type="transmembrane region" description="Helical" evidence="7">
    <location>
        <begin position="36"/>
        <end position="59"/>
    </location>
</feature>
<evidence type="ECO:0000256" key="7">
    <source>
        <dbReference type="SAM" id="Phobius"/>
    </source>
</evidence>
<keyword evidence="2" id="KW-0813">Transport</keyword>
<feature type="transmembrane region" description="Helical" evidence="7">
    <location>
        <begin position="71"/>
        <end position="90"/>
    </location>
</feature>
<dbReference type="Gene3D" id="1.20.1250.20">
    <property type="entry name" value="MFS general substrate transporter like domains"/>
    <property type="match status" value="1"/>
</dbReference>
<comment type="caution">
    <text evidence="10">The sequence shown here is derived from an EMBL/GenBank/DDBJ whole genome shotgun (WGS) entry which is preliminary data.</text>
</comment>
<sequence length="397" mass="40902">MRLAAFWLVACAFTATMAFATVPTPLYRIYQEAGNYGQVVAAVIFCTYAVGVLISLVLAGHLSDLYGRKPIMLAAVALSVVAAVVFLLSTALPVVLLGRLLCGLAIGLVTTTATAYLADLYQQARPARMLRVAEITSTAGNLGGLGIGAWISGVAAAWSSTPLRTPYLVFLAILLAMVPAVLMAPETVRPPRPRPPYRVQLPGIPHDSRALFWAAAAAAGVAFSITALFASQAPNLVADVLHTEREDLSGILSLVLFSSAAVAQIFLARGAPARQVLLGLTLLVAGIVATYSSVVFDQLAALFLGAVVAGMGAGVALKGAIAAALSVSEPERRGETLTSTFVVAYLGLTLPALGYSALAEAVGRTSALAVFAGYVTVGAVAIGVVLTRQGEARAPAR</sequence>
<feature type="transmembrane region" description="Helical" evidence="7">
    <location>
        <begin position="250"/>
        <end position="269"/>
    </location>
</feature>